<feature type="domain" description="Glyoxalase/fosfomycin resistance/dioxygenase" evidence="1">
    <location>
        <begin position="11"/>
        <end position="113"/>
    </location>
</feature>
<sequence>MKSPLINEVGAIFIPVRNIEKARDWYCDILGVPAEGEILFNHLYILQTIGTDVVLDSKIYSEENIFRTPAFHFNTNNIRESYDYLKNKQVKLLTEIQHDHYFNFEDPDGNQLMVCKC</sequence>
<dbReference type="Proteomes" id="UP001596147">
    <property type="component" value="Unassembled WGS sequence"/>
</dbReference>
<evidence type="ECO:0000259" key="1">
    <source>
        <dbReference type="Pfam" id="PF00903"/>
    </source>
</evidence>
<name>A0ABW0LCJ8_9BACI</name>
<evidence type="ECO:0000313" key="3">
    <source>
        <dbReference type="Proteomes" id="UP001596147"/>
    </source>
</evidence>
<comment type="caution">
    <text evidence="2">The sequence shown here is derived from an EMBL/GenBank/DDBJ whole genome shotgun (WGS) entry which is preliminary data.</text>
</comment>
<dbReference type="EMBL" id="JBHSMC010000001">
    <property type="protein sequence ID" value="MFC5463458.1"/>
    <property type="molecule type" value="Genomic_DNA"/>
</dbReference>
<organism evidence="2 3">
    <name type="scientific">Lederbergia graminis</name>
    <dbReference type="NCBI Taxonomy" id="735518"/>
    <lineage>
        <taxon>Bacteria</taxon>
        <taxon>Bacillati</taxon>
        <taxon>Bacillota</taxon>
        <taxon>Bacilli</taxon>
        <taxon>Bacillales</taxon>
        <taxon>Bacillaceae</taxon>
        <taxon>Lederbergia</taxon>
    </lineage>
</organism>
<reference evidence="3" key="1">
    <citation type="journal article" date="2019" name="Int. J. Syst. Evol. Microbiol.">
        <title>The Global Catalogue of Microorganisms (GCM) 10K type strain sequencing project: providing services to taxonomists for standard genome sequencing and annotation.</title>
        <authorList>
            <consortium name="The Broad Institute Genomics Platform"/>
            <consortium name="The Broad Institute Genome Sequencing Center for Infectious Disease"/>
            <person name="Wu L."/>
            <person name="Ma J."/>
        </authorList>
    </citation>
    <scope>NUCLEOTIDE SEQUENCE [LARGE SCALE GENOMIC DNA]</scope>
    <source>
        <strain evidence="3">CGMCC 1.12237</strain>
    </source>
</reference>
<dbReference type="SUPFAM" id="SSF54593">
    <property type="entry name" value="Glyoxalase/Bleomycin resistance protein/Dihydroxybiphenyl dioxygenase"/>
    <property type="match status" value="1"/>
</dbReference>
<proteinExistence type="predicted"/>
<dbReference type="RefSeq" id="WP_382346965.1">
    <property type="nucleotide sequence ID" value="NZ_JBHSMC010000001.1"/>
</dbReference>
<evidence type="ECO:0000313" key="2">
    <source>
        <dbReference type="EMBL" id="MFC5463458.1"/>
    </source>
</evidence>
<keyword evidence="3" id="KW-1185">Reference proteome</keyword>
<gene>
    <name evidence="2" type="ORF">ACFPM4_01685</name>
</gene>
<dbReference type="Pfam" id="PF00903">
    <property type="entry name" value="Glyoxalase"/>
    <property type="match status" value="1"/>
</dbReference>
<accession>A0ABW0LCJ8</accession>
<dbReference type="InterPro" id="IPR029068">
    <property type="entry name" value="Glyas_Bleomycin-R_OHBP_Dase"/>
</dbReference>
<dbReference type="InterPro" id="IPR004360">
    <property type="entry name" value="Glyas_Fos-R_dOase_dom"/>
</dbReference>
<dbReference type="Gene3D" id="3.10.180.10">
    <property type="entry name" value="2,3-Dihydroxybiphenyl 1,2-Dioxygenase, domain 1"/>
    <property type="match status" value="1"/>
</dbReference>
<protein>
    <submittedName>
        <fullName evidence="2">VOC family protein</fullName>
    </submittedName>
</protein>